<protein>
    <submittedName>
        <fullName evidence="10">Alkaline phosphatase synthesis transcriptional regulatory protein phoP</fullName>
    </submittedName>
</protein>
<feature type="domain" description="OmpR/PhoB-type" evidence="9">
    <location>
        <begin position="132"/>
        <end position="228"/>
    </location>
</feature>
<dbReference type="InterPro" id="IPR011006">
    <property type="entry name" value="CheY-like_superfamily"/>
</dbReference>
<keyword evidence="2" id="KW-0902">Two-component regulatory system</keyword>
<dbReference type="GO" id="GO:0006355">
    <property type="term" value="P:regulation of DNA-templated transcription"/>
    <property type="evidence" value="ECO:0007669"/>
    <property type="project" value="InterPro"/>
</dbReference>
<sequence length="232" mass="26368">MNYRILIVDDEADILEFIRYNLKKEGYDVYTASDGEEALRTAAEVSPHLVLLDVMMPRMDGMEACRRLRKMPQTEDAVIAFLTARAEDYSQVAGFDAGADDYIAKPVRPNVLVSRIRALLKRVDSGAGSAESQEAEPDRRSLIIDRERYVVLKNGEEIVLPRKMFELLALLYSKPQKVFLRDEIFAAVWGDDVVVGERTIDVHIRKLREKIGADYIVTVKGVGYKYQDIHEA</sequence>
<dbReference type="GO" id="GO:0000976">
    <property type="term" value="F:transcription cis-regulatory region binding"/>
    <property type="evidence" value="ECO:0007669"/>
    <property type="project" value="TreeGrafter"/>
</dbReference>
<dbReference type="PROSITE" id="PS51755">
    <property type="entry name" value="OMPR_PHOB"/>
    <property type="match status" value="1"/>
</dbReference>
<dbReference type="SUPFAM" id="SSF52172">
    <property type="entry name" value="CheY-like"/>
    <property type="match status" value="1"/>
</dbReference>
<dbReference type="Pfam" id="PF00486">
    <property type="entry name" value="Trans_reg_C"/>
    <property type="match status" value="1"/>
</dbReference>
<evidence type="ECO:0000313" key="11">
    <source>
        <dbReference type="Proteomes" id="UP000255233"/>
    </source>
</evidence>
<keyword evidence="3" id="KW-0805">Transcription regulation</keyword>
<evidence type="ECO:0000256" key="5">
    <source>
        <dbReference type="ARBA" id="ARBA00023163"/>
    </source>
</evidence>
<keyword evidence="5" id="KW-0804">Transcription</keyword>
<dbReference type="GO" id="GO:0032993">
    <property type="term" value="C:protein-DNA complex"/>
    <property type="evidence" value="ECO:0007669"/>
    <property type="project" value="TreeGrafter"/>
</dbReference>
<keyword evidence="4 7" id="KW-0238">DNA-binding</keyword>
<dbReference type="InterPro" id="IPR016032">
    <property type="entry name" value="Sig_transdc_resp-reg_C-effctor"/>
</dbReference>
<dbReference type="PROSITE" id="PS50110">
    <property type="entry name" value="RESPONSE_REGULATORY"/>
    <property type="match status" value="1"/>
</dbReference>
<feature type="DNA-binding region" description="OmpR/PhoB-type" evidence="7">
    <location>
        <begin position="132"/>
        <end position="228"/>
    </location>
</feature>
<dbReference type="Gene3D" id="3.40.50.2300">
    <property type="match status" value="1"/>
</dbReference>
<evidence type="ECO:0000256" key="3">
    <source>
        <dbReference type="ARBA" id="ARBA00023015"/>
    </source>
</evidence>
<keyword evidence="11" id="KW-1185">Reference proteome</keyword>
<gene>
    <name evidence="10" type="primary">phoP</name>
    <name evidence="10" type="ORF">NCTC11190_01599</name>
</gene>
<dbReference type="STRING" id="880526.GCA_000427365_02220"/>
<evidence type="ECO:0000259" key="9">
    <source>
        <dbReference type="PROSITE" id="PS51755"/>
    </source>
</evidence>
<feature type="domain" description="Response regulatory" evidence="8">
    <location>
        <begin position="4"/>
        <end position="120"/>
    </location>
</feature>
<accession>A0A379MSH2</accession>
<dbReference type="InterPro" id="IPR036388">
    <property type="entry name" value="WH-like_DNA-bd_sf"/>
</dbReference>
<dbReference type="OrthoDB" id="9790442at2"/>
<dbReference type="RefSeq" id="WP_084135288.1">
    <property type="nucleotide sequence ID" value="NZ_CALVFX010000010.1"/>
</dbReference>
<feature type="modified residue" description="4-aspartylphosphate" evidence="6">
    <location>
        <position position="53"/>
    </location>
</feature>
<keyword evidence="1 6" id="KW-0597">Phosphoprotein</keyword>
<dbReference type="InterPro" id="IPR001789">
    <property type="entry name" value="Sig_transdc_resp-reg_receiver"/>
</dbReference>
<dbReference type="InterPro" id="IPR001867">
    <property type="entry name" value="OmpR/PhoB-type_DNA-bd"/>
</dbReference>
<name>A0A379MSH2_9BACT</name>
<dbReference type="CDD" id="cd00383">
    <property type="entry name" value="trans_reg_C"/>
    <property type="match status" value="1"/>
</dbReference>
<dbReference type="Gene3D" id="1.10.10.10">
    <property type="entry name" value="Winged helix-like DNA-binding domain superfamily/Winged helix DNA-binding domain"/>
    <property type="match status" value="1"/>
</dbReference>
<organism evidence="10 11">
    <name type="scientific">Rikenella microfusus</name>
    <dbReference type="NCBI Taxonomy" id="28139"/>
    <lineage>
        <taxon>Bacteria</taxon>
        <taxon>Pseudomonadati</taxon>
        <taxon>Bacteroidota</taxon>
        <taxon>Bacteroidia</taxon>
        <taxon>Bacteroidales</taxon>
        <taxon>Rikenellaceae</taxon>
        <taxon>Rikenella</taxon>
    </lineage>
</organism>
<reference evidence="10 11" key="1">
    <citation type="submission" date="2018-06" db="EMBL/GenBank/DDBJ databases">
        <authorList>
            <consortium name="Pathogen Informatics"/>
            <person name="Doyle S."/>
        </authorList>
    </citation>
    <scope>NUCLEOTIDE SEQUENCE [LARGE SCALE GENOMIC DNA]</scope>
    <source>
        <strain evidence="10 11">NCTC11190</strain>
    </source>
</reference>
<dbReference type="PANTHER" id="PTHR48111:SF1">
    <property type="entry name" value="TWO-COMPONENT RESPONSE REGULATOR ORR33"/>
    <property type="match status" value="1"/>
</dbReference>
<dbReference type="GO" id="GO:0000156">
    <property type="term" value="F:phosphorelay response regulator activity"/>
    <property type="evidence" value="ECO:0007669"/>
    <property type="project" value="TreeGrafter"/>
</dbReference>
<dbReference type="AlphaFoldDB" id="A0A379MSH2"/>
<dbReference type="SUPFAM" id="SSF46894">
    <property type="entry name" value="C-terminal effector domain of the bipartite response regulators"/>
    <property type="match status" value="1"/>
</dbReference>
<dbReference type="CDD" id="cd17574">
    <property type="entry name" value="REC_OmpR"/>
    <property type="match status" value="1"/>
</dbReference>
<dbReference type="PANTHER" id="PTHR48111">
    <property type="entry name" value="REGULATOR OF RPOS"/>
    <property type="match status" value="1"/>
</dbReference>
<dbReference type="SMART" id="SM00448">
    <property type="entry name" value="REC"/>
    <property type="match status" value="1"/>
</dbReference>
<evidence type="ECO:0000313" key="10">
    <source>
        <dbReference type="EMBL" id="SUE34376.1"/>
    </source>
</evidence>
<evidence type="ECO:0000256" key="6">
    <source>
        <dbReference type="PROSITE-ProRule" id="PRU00169"/>
    </source>
</evidence>
<evidence type="ECO:0000256" key="2">
    <source>
        <dbReference type="ARBA" id="ARBA00023012"/>
    </source>
</evidence>
<evidence type="ECO:0000259" key="8">
    <source>
        <dbReference type="PROSITE" id="PS50110"/>
    </source>
</evidence>
<proteinExistence type="predicted"/>
<dbReference type="Pfam" id="PF00072">
    <property type="entry name" value="Response_reg"/>
    <property type="match status" value="1"/>
</dbReference>
<dbReference type="Proteomes" id="UP000255233">
    <property type="component" value="Unassembled WGS sequence"/>
</dbReference>
<evidence type="ECO:0000256" key="4">
    <source>
        <dbReference type="ARBA" id="ARBA00023125"/>
    </source>
</evidence>
<evidence type="ECO:0000256" key="1">
    <source>
        <dbReference type="ARBA" id="ARBA00022553"/>
    </source>
</evidence>
<dbReference type="SMART" id="SM00862">
    <property type="entry name" value="Trans_reg_C"/>
    <property type="match status" value="1"/>
</dbReference>
<evidence type="ECO:0000256" key="7">
    <source>
        <dbReference type="PROSITE-ProRule" id="PRU01091"/>
    </source>
</evidence>
<dbReference type="FunFam" id="3.40.50.2300:FF:000001">
    <property type="entry name" value="DNA-binding response regulator PhoB"/>
    <property type="match status" value="1"/>
</dbReference>
<dbReference type="GO" id="GO:0005829">
    <property type="term" value="C:cytosol"/>
    <property type="evidence" value="ECO:0007669"/>
    <property type="project" value="TreeGrafter"/>
</dbReference>
<dbReference type="InterPro" id="IPR039420">
    <property type="entry name" value="WalR-like"/>
</dbReference>
<dbReference type="EMBL" id="UGVL01000001">
    <property type="protein sequence ID" value="SUE34376.1"/>
    <property type="molecule type" value="Genomic_DNA"/>
</dbReference>